<evidence type="ECO:0000313" key="2">
    <source>
        <dbReference type="Proteomes" id="UP000646579"/>
    </source>
</evidence>
<accession>A0A918S8G0</accession>
<dbReference type="Proteomes" id="UP000646579">
    <property type="component" value="Unassembled WGS sequence"/>
</dbReference>
<sequence>MARRKSISINRADRFIADTHFGHPLMISLDRKDDDGNPLPRLRAFDSMREHDEHIVEMWNSFIGKSDTVYHLGDAFFWKLPVEDMQRIFKRLNGRKHLLIGNHDTPEVETLGWEGIHRGPVHFKDAATGQKVIAAHHPLREWDGWHTGAVHIHGHTHNNLPSSRRSLDIGIDSVGYMPLTIDEIFTHMSALPDLDFRGVEIPDINPSKDAASGYGR</sequence>
<dbReference type="SUPFAM" id="SSF56300">
    <property type="entry name" value="Metallo-dependent phosphatases"/>
    <property type="match status" value="1"/>
</dbReference>
<dbReference type="AlphaFoldDB" id="A0A918S8G0"/>
<dbReference type="InterPro" id="IPR029052">
    <property type="entry name" value="Metallo-depent_PP-like"/>
</dbReference>
<gene>
    <name evidence="1" type="ORF">GCM10007989_25410</name>
</gene>
<evidence type="ECO:0000313" key="1">
    <source>
        <dbReference type="EMBL" id="GHA28281.1"/>
    </source>
</evidence>
<keyword evidence="2" id="KW-1185">Reference proteome</keyword>
<organism evidence="1 2">
    <name type="scientific">Devosia pacifica</name>
    <dbReference type="NCBI Taxonomy" id="1335967"/>
    <lineage>
        <taxon>Bacteria</taxon>
        <taxon>Pseudomonadati</taxon>
        <taxon>Pseudomonadota</taxon>
        <taxon>Alphaproteobacteria</taxon>
        <taxon>Hyphomicrobiales</taxon>
        <taxon>Devosiaceae</taxon>
        <taxon>Devosia</taxon>
    </lineage>
</organism>
<evidence type="ECO:0008006" key="3">
    <source>
        <dbReference type="Google" id="ProtNLM"/>
    </source>
</evidence>
<dbReference type="Gene3D" id="3.60.21.10">
    <property type="match status" value="1"/>
</dbReference>
<dbReference type="EMBL" id="BMZE01000002">
    <property type="protein sequence ID" value="GHA28281.1"/>
    <property type="molecule type" value="Genomic_DNA"/>
</dbReference>
<comment type="caution">
    <text evidence="1">The sequence shown here is derived from an EMBL/GenBank/DDBJ whole genome shotgun (WGS) entry which is preliminary data.</text>
</comment>
<name>A0A918S8G0_9HYPH</name>
<reference evidence="1" key="2">
    <citation type="submission" date="2020-09" db="EMBL/GenBank/DDBJ databases">
        <authorList>
            <person name="Sun Q."/>
            <person name="Kim S."/>
        </authorList>
    </citation>
    <scope>NUCLEOTIDE SEQUENCE</scope>
    <source>
        <strain evidence="1">KCTC 32437</strain>
    </source>
</reference>
<reference evidence="1" key="1">
    <citation type="journal article" date="2014" name="Int. J. Syst. Evol. Microbiol.">
        <title>Complete genome sequence of Corynebacterium casei LMG S-19264T (=DSM 44701T), isolated from a smear-ripened cheese.</title>
        <authorList>
            <consortium name="US DOE Joint Genome Institute (JGI-PGF)"/>
            <person name="Walter F."/>
            <person name="Albersmeier A."/>
            <person name="Kalinowski J."/>
            <person name="Ruckert C."/>
        </authorList>
    </citation>
    <scope>NUCLEOTIDE SEQUENCE</scope>
    <source>
        <strain evidence="1">KCTC 32437</strain>
    </source>
</reference>
<proteinExistence type="predicted"/>
<protein>
    <recommendedName>
        <fullName evidence="3">Calcineurin-like phosphoesterase domain-containing protein</fullName>
    </recommendedName>
</protein>